<dbReference type="InterPro" id="IPR009072">
    <property type="entry name" value="Histone-fold"/>
</dbReference>
<evidence type="ECO:0000256" key="7">
    <source>
        <dbReference type="SAM" id="MobiDB-lite"/>
    </source>
</evidence>
<evidence type="ECO:0000256" key="2">
    <source>
        <dbReference type="ARBA" id="ARBA00004286"/>
    </source>
</evidence>
<name>A0A819EI70_9BILA</name>
<feature type="compositionally biased region" description="Acidic residues" evidence="7">
    <location>
        <begin position="623"/>
        <end position="642"/>
    </location>
</feature>
<dbReference type="EMBL" id="CAJOBD010002049">
    <property type="protein sequence ID" value="CAF3851405.1"/>
    <property type="molecule type" value="Genomic_DNA"/>
</dbReference>
<feature type="compositionally biased region" description="Low complexity" evidence="7">
    <location>
        <begin position="611"/>
        <end position="622"/>
    </location>
</feature>
<feature type="coiled-coil region" evidence="6">
    <location>
        <begin position="212"/>
        <end position="317"/>
    </location>
</feature>
<sequence>MPSISCDRSPMTSNLSANIIFTQYRVVILSFTIDNQPEMSKYESCYRMIATLTDENHLLSTIPSTSVRRALTTQSSDKKEIEQIDIIQNHTTHSDKITKYREEYDEKIQELESRIKAIEEWKATHEAGEVQKTTEIQKNEVNKDLFSHKLENKTLHTKDTDEQDDHDDHSSRLIEEQHRNLNNDSYILYDKKQAEQIELLNSTIIERDRKMVGLYDNQVKHLNEQVEKTESKLELKSAECLQQRDLFIAEKRELQNEIEANKENVLQFEERERKLINEIERLRIQLLKMNQSYTTRLHDSEEQARSLRVRVSRQQDELEERAIVIEQFLADGDRPKKLMSVNLATLTHQYQKLEETNINLTNQLVYEKKLSQGLMCFLDTNLIAREQALTTTQATTANPLPSNIHNLGQQLQPPKNISYYSQLITDAYIAKQLVRDCILSYFRAPLHQKQEVITSLSELVGFTQDEYEAALNSQLTNTNNNGKKRTSWLKRLLSRNTSPSINLTKTREGIIPEHHQLAIRNDQELNKLREDVPMAQGGVLPHIHGKLLPKENNGEEDSAGSMESQRDTQPAHMMMIQLGEPMANNDMKMKSIPPAKKSLGPPISQKKSNKPKQPMQQQNSMNNDDDDKSDEDDDDESDEGDDMTTNPNIVTSSSALATTTAMDTTVDDNEAVD</sequence>
<feature type="compositionally biased region" description="Low complexity" evidence="7">
    <location>
        <begin position="651"/>
        <end position="664"/>
    </location>
</feature>
<comment type="caution">
    <text evidence="9">The sequence shown here is derived from an EMBL/GenBank/DDBJ whole genome shotgun (WGS) entry which is preliminary data.</text>
</comment>
<dbReference type="GO" id="GO:0030527">
    <property type="term" value="F:structural constituent of chromatin"/>
    <property type="evidence" value="ECO:0007669"/>
    <property type="project" value="InterPro"/>
</dbReference>
<accession>A0A819EI70</accession>
<dbReference type="InterPro" id="IPR002119">
    <property type="entry name" value="Histone_H2A"/>
</dbReference>
<dbReference type="SUPFAM" id="SSF47113">
    <property type="entry name" value="Histone-fold"/>
    <property type="match status" value="1"/>
</dbReference>
<feature type="domain" description="Histone H2A C-terminal" evidence="8">
    <location>
        <begin position="524"/>
        <end position="554"/>
    </location>
</feature>
<dbReference type="Proteomes" id="UP000663836">
    <property type="component" value="Unassembled WGS sequence"/>
</dbReference>
<dbReference type="InterPro" id="IPR032454">
    <property type="entry name" value="Histone_H2A_C"/>
</dbReference>
<dbReference type="GO" id="GO:0000786">
    <property type="term" value="C:nucleosome"/>
    <property type="evidence" value="ECO:0007669"/>
    <property type="project" value="UniProtKB-KW"/>
</dbReference>
<proteinExistence type="predicted"/>
<dbReference type="SMART" id="SM00414">
    <property type="entry name" value="H2A"/>
    <property type="match status" value="1"/>
</dbReference>
<evidence type="ECO:0000256" key="5">
    <source>
        <dbReference type="ARBA" id="ARBA00023269"/>
    </source>
</evidence>
<organism evidence="9 10">
    <name type="scientific">Rotaria sordida</name>
    <dbReference type="NCBI Taxonomy" id="392033"/>
    <lineage>
        <taxon>Eukaryota</taxon>
        <taxon>Metazoa</taxon>
        <taxon>Spiralia</taxon>
        <taxon>Gnathifera</taxon>
        <taxon>Rotifera</taxon>
        <taxon>Eurotatoria</taxon>
        <taxon>Bdelloidea</taxon>
        <taxon>Philodinida</taxon>
        <taxon>Philodinidae</taxon>
        <taxon>Rotaria</taxon>
    </lineage>
</organism>
<keyword evidence="5" id="KW-0238">DNA-binding</keyword>
<comment type="subunit">
    <text evidence="3">The nucleosome is a histone octamer containing two molecules each of H2A, H2B, H3 and H4 assembled in one H3-H4 heterotetramer and two H2A-H2B heterodimers. The octamer wraps approximately 147 bp of DNA.</text>
</comment>
<evidence type="ECO:0000256" key="4">
    <source>
        <dbReference type="ARBA" id="ARBA00022454"/>
    </source>
</evidence>
<keyword evidence="4" id="KW-0158">Chromosome</keyword>
<comment type="subcellular location">
    <subcellularLocation>
        <location evidence="2">Chromosome</location>
    </subcellularLocation>
</comment>
<evidence type="ECO:0000256" key="6">
    <source>
        <dbReference type="SAM" id="Coils"/>
    </source>
</evidence>
<feature type="region of interest" description="Disordered" evidence="7">
    <location>
        <begin position="542"/>
        <end position="569"/>
    </location>
</feature>
<evidence type="ECO:0000313" key="10">
    <source>
        <dbReference type="Proteomes" id="UP000663836"/>
    </source>
</evidence>
<dbReference type="Pfam" id="PF16211">
    <property type="entry name" value="Histone_H2A_C"/>
    <property type="match status" value="1"/>
</dbReference>
<feature type="coiled-coil region" evidence="6">
    <location>
        <begin position="94"/>
        <end position="121"/>
    </location>
</feature>
<comment type="function">
    <text evidence="1">Core component of nucleosome. Nucleosomes wrap and compact DNA into chromatin, limiting DNA accessibility to the cellular machineries which require DNA as a template. Histones thereby play a central role in transcription regulation, DNA repair, DNA replication and chromosomal stability. DNA accessibility is regulated via a complex set of post-translational modifications of histones, also called histone code, and nucleosome remodeling.</text>
</comment>
<dbReference type="PRINTS" id="PR00620">
    <property type="entry name" value="HISTONEH2A"/>
</dbReference>
<dbReference type="AlphaFoldDB" id="A0A819EI70"/>
<keyword evidence="6" id="KW-0175">Coiled coil</keyword>
<evidence type="ECO:0000313" key="9">
    <source>
        <dbReference type="EMBL" id="CAF3851405.1"/>
    </source>
</evidence>
<feature type="region of interest" description="Disordered" evidence="7">
    <location>
        <begin position="585"/>
        <end position="673"/>
    </location>
</feature>
<evidence type="ECO:0000259" key="8">
    <source>
        <dbReference type="Pfam" id="PF16211"/>
    </source>
</evidence>
<dbReference type="GO" id="GO:0046982">
    <property type="term" value="F:protein heterodimerization activity"/>
    <property type="evidence" value="ECO:0007669"/>
    <property type="project" value="InterPro"/>
</dbReference>
<evidence type="ECO:0000256" key="3">
    <source>
        <dbReference type="ARBA" id="ARBA00011538"/>
    </source>
</evidence>
<keyword evidence="5" id="KW-0544">Nucleosome core</keyword>
<reference evidence="9" key="1">
    <citation type="submission" date="2021-02" db="EMBL/GenBank/DDBJ databases">
        <authorList>
            <person name="Nowell W R."/>
        </authorList>
    </citation>
    <scope>NUCLEOTIDE SEQUENCE</scope>
</reference>
<protein>
    <recommendedName>
        <fullName evidence="8">Histone H2A C-terminal domain-containing protein</fullName>
    </recommendedName>
</protein>
<dbReference type="GO" id="GO:0003677">
    <property type="term" value="F:DNA binding"/>
    <property type="evidence" value="ECO:0007669"/>
    <property type="project" value="InterPro"/>
</dbReference>
<gene>
    <name evidence="9" type="ORF">JBS370_LOCUS18265</name>
</gene>
<evidence type="ECO:0000256" key="1">
    <source>
        <dbReference type="ARBA" id="ARBA00002001"/>
    </source>
</evidence>
<dbReference type="Gene3D" id="1.10.20.10">
    <property type="entry name" value="Histone, subunit A"/>
    <property type="match status" value="1"/>
</dbReference>
<dbReference type="PANTHER" id="PTHR23430">
    <property type="entry name" value="HISTONE H2A"/>
    <property type="match status" value="1"/>
</dbReference>